<name>A0AAN6NUK4_9PEZI</name>
<accession>A0AAN6NUK4</accession>
<evidence type="ECO:0000313" key="2">
    <source>
        <dbReference type="EMBL" id="KAK3952357.1"/>
    </source>
</evidence>
<dbReference type="Proteomes" id="UP001303222">
    <property type="component" value="Unassembled WGS sequence"/>
</dbReference>
<dbReference type="AlphaFoldDB" id="A0AAN6NUK4"/>
<proteinExistence type="predicted"/>
<keyword evidence="1" id="KW-0732">Signal</keyword>
<comment type="caution">
    <text evidence="2">The sequence shown here is derived from an EMBL/GenBank/DDBJ whole genome shotgun (WGS) entry which is preliminary data.</text>
</comment>
<feature type="chain" id="PRO_5042910032" description="Ecp2 effector protein domain-containing protein" evidence="1">
    <location>
        <begin position="24"/>
        <end position="170"/>
    </location>
</feature>
<evidence type="ECO:0008006" key="4">
    <source>
        <dbReference type="Google" id="ProtNLM"/>
    </source>
</evidence>
<feature type="signal peptide" evidence="1">
    <location>
        <begin position="1"/>
        <end position="23"/>
    </location>
</feature>
<gene>
    <name evidence="2" type="ORF">QBC32DRAFT_397949</name>
</gene>
<reference evidence="2" key="1">
    <citation type="journal article" date="2023" name="Mol. Phylogenet. Evol.">
        <title>Genome-scale phylogeny and comparative genomics of the fungal order Sordariales.</title>
        <authorList>
            <person name="Hensen N."/>
            <person name="Bonometti L."/>
            <person name="Westerberg I."/>
            <person name="Brannstrom I.O."/>
            <person name="Guillou S."/>
            <person name="Cros-Aarteil S."/>
            <person name="Calhoun S."/>
            <person name="Haridas S."/>
            <person name="Kuo A."/>
            <person name="Mondo S."/>
            <person name="Pangilinan J."/>
            <person name="Riley R."/>
            <person name="LaButti K."/>
            <person name="Andreopoulos B."/>
            <person name="Lipzen A."/>
            <person name="Chen C."/>
            <person name="Yan M."/>
            <person name="Daum C."/>
            <person name="Ng V."/>
            <person name="Clum A."/>
            <person name="Steindorff A."/>
            <person name="Ohm R.A."/>
            <person name="Martin F."/>
            <person name="Silar P."/>
            <person name="Natvig D.O."/>
            <person name="Lalanne C."/>
            <person name="Gautier V."/>
            <person name="Ament-Velasquez S.L."/>
            <person name="Kruys A."/>
            <person name="Hutchinson M.I."/>
            <person name="Powell A.J."/>
            <person name="Barry K."/>
            <person name="Miller A.N."/>
            <person name="Grigoriev I.V."/>
            <person name="Debuchy R."/>
            <person name="Gladieux P."/>
            <person name="Hiltunen Thoren M."/>
            <person name="Johannesson H."/>
        </authorList>
    </citation>
    <scope>NUCLEOTIDE SEQUENCE</scope>
    <source>
        <strain evidence="2">CBS 626.80</strain>
    </source>
</reference>
<evidence type="ECO:0000313" key="3">
    <source>
        <dbReference type="Proteomes" id="UP001303222"/>
    </source>
</evidence>
<protein>
    <recommendedName>
        <fullName evidence="4">Ecp2 effector protein domain-containing protein</fullName>
    </recommendedName>
</protein>
<evidence type="ECO:0000256" key="1">
    <source>
        <dbReference type="SAM" id="SignalP"/>
    </source>
</evidence>
<keyword evidence="3" id="KW-1185">Reference proteome</keyword>
<reference evidence="2" key="2">
    <citation type="submission" date="2023-06" db="EMBL/GenBank/DDBJ databases">
        <authorList>
            <consortium name="Lawrence Berkeley National Laboratory"/>
            <person name="Mondo S.J."/>
            <person name="Hensen N."/>
            <person name="Bonometti L."/>
            <person name="Westerberg I."/>
            <person name="Brannstrom I.O."/>
            <person name="Guillou S."/>
            <person name="Cros-Aarteil S."/>
            <person name="Calhoun S."/>
            <person name="Haridas S."/>
            <person name="Kuo A."/>
            <person name="Pangilinan J."/>
            <person name="Riley R."/>
            <person name="Labutti K."/>
            <person name="Andreopoulos B."/>
            <person name="Lipzen A."/>
            <person name="Chen C."/>
            <person name="Yanf M."/>
            <person name="Daum C."/>
            <person name="Ng V."/>
            <person name="Clum A."/>
            <person name="Steindorff A."/>
            <person name="Ohm R."/>
            <person name="Martin F."/>
            <person name="Silar P."/>
            <person name="Natvig D."/>
            <person name="Lalanne C."/>
            <person name="Gautier V."/>
            <person name="Ament-Velasquez S.L."/>
            <person name="Kruys A."/>
            <person name="Hutchinson M.I."/>
            <person name="Powell A.J."/>
            <person name="Barry K."/>
            <person name="Miller A.N."/>
            <person name="Grigoriev I.V."/>
            <person name="Debuchy R."/>
            <person name="Gladieux P."/>
            <person name="Thoren M.H."/>
            <person name="Johannesson H."/>
        </authorList>
    </citation>
    <scope>NUCLEOTIDE SEQUENCE</scope>
    <source>
        <strain evidence="2">CBS 626.80</strain>
    </source>
</reference>
<dbReference type="EMBL" id="MU859125">
    <property type="protein sequence ID" value="KAK3952357.1"/>
    <property type="molecule type" value="Genomic_DNA"/>
</dbReference>
<organism evidence="2 3">
    <name type="scientific">Pseudoneurospora amorphoporcata</name>
    <dbReference type="NCBI Taxonomy" id="241081"/>
    <lineage>
        <taxon>Eukaryota</taxon>
        <taxon>Fungi</taxon>
        <taxon>Dikarya</taxon>
        <taxon>Ascomycota</taxon>
        <taxon>Pezizomycotina</taxon>
        <taxon>Sordariomycetes</taxon>
        <taxon>Sordariomycetidae</taxon>
        <taxon>Sordariales</taxon>
        <taxon>Sordariaceae</taxon>
        <taxon>Pseudoneurospora</taxon>
    </lineage>
</organism>
<sequence>MRFATVPSLALSLLLASTNMVLATPTPINGDLPSNLITTKHHHKIVTSRQTGSRVDTTPTCVSDPDGFVTMADARSCLDEIAAKGTEQLTIKAPGGVLCERTSGKFWAGIGGDKDQSAAASDIAAAGKRILDTCKFNGVRGVLNEMTGGGAYVATNDRIYVMFSKDEQDD</sequence>